<dbReference type="EMBL" id="AHNU02000038">
    <property type="protein sequence ID" value="EMN91006.1"/>
    <property type="molecule type" value="Genomic_DNA"/>
</dbReference>
<gene>
    <name evidence="1" type="ORF">LEP1GSC108_4339</name>
</gene>
<dbReference type="AlphaFoldDB" id="M6Q610"/>
<sequence>MFQSIYKLKQRDKSQRSDKILLQTECVGTLIIPMSLRG</sequence>
<keyword evidence="2" id="KW-1185">Reference proteome</keyword>
<proteinExistence type="predicted"/>
<accession>M6Q610</accession>
<protein>
    <submittedName>
        <fullName evidence="1">Uncharacterized protein</fullName>
    </submittedName>
</protein>
<evidence type="ECO:0000313" key="2">
    <source>
        <dbReference type="Proteomes" id="UP000012118"/>
    </source>
</evidence>
<name>M6Q610_9LEPT</name>
<reference evidence="1 2" key="1">
    <citation type="submission" date="2013-01" db="EMBL/GenBank/DDBJ databases">
        <authorList>
            <person name="Harkins D.M."/>
            <person name="Durkin A.S."/>
            <person name="Brinkac L.M."/>
            <person name="Haft D.H."/>
            <person name="Selengut J.D."/>
            <person name="Sanka R."/>
            <person name="DePew J."/>
            <person name="Purushe J."/>
            <person name="Chanthongthip A."/>
            <person name="Lattana O."/>
            <person name="Phetsouvanh R."/>
            <person name="Newton P.N."/>
            <person name="Vinetz J.M."/>
            <person name="Sutton G.G."/>
            <person name="Nierman W.C."/>
            <person name="Fouts D.E."/>
        </authorList>
    </citation>
    <scope>NUCLEOTIDE SEQUENCE [LARGE SCALE GENOMIC DNA]</scope>
    <source>
        <strain evidence="1 2">UI 13098</strain>
    </source>
</reference>
<comment type="caution">
    <text evidence="1">The sequence shown here is derived from an EMBL/GenBank/DDBJ whole genome shotgun (WGS) entry which is preliminary data.</text>
</comment>
<dbReference type="Proteomes" id="UP000012118">
    <property type="component" value="Unassembled WGS sequence"/>
</dbReference>
<evidence type="ECO:0000313" key="1">
    <source>
        <dbReference type="EMBL" id="EMN91006.1"/>
    </source>
</evidence>
<organism evidence="1 2">
    <name type="scientific">Leptospira weilii str. UI 13098</name>
    <dbReference type="NCBI Taxonomy" id="1088542"/>
    <lineage>
        <taxon>Bacteria</taxon>
        <taxon>Pseudomonadati</taxon>
        <taxon>Spirochaetota</taxon>
        <taxon>Spirochaetia</taxon>
        <taxon>Leptospirales</taxon>
        <taxon>Leptospiraceae</taxon>
        <taxon>Leptospira</taxon>
    </lineage>
</organism>